<accession>A0ABN2RLQ5</accession>
<evidence type="ECO:0000313" key="2">
    <source>
        <dbReference type="EMBL" id="GAA1971171.1"/>
    </source>
</evidence>
<keyword evidence="3" id="KW-1185">Reference proteome</keyword>
<comment type="caution">
    <text evidence="2">The sequence shown here is derived from an EMBL/GenBank/DDBJ whole genome shotgun (WGS) entry which is preliminary data.</text>
</comment>
<protein>
    <submittedName>
        <fullName evidence="2">Uncharacterized protein</fullName>
    </submittedName>
</protein>
<keyword evidence="1" id="KW-1133">Transmembrane helix</keyword>
<reference evidence="2 3" key="1">
    <citation type="journal article" date="2019" name="Int. J. Syst. Evol. Microbiol.">
        <title>The Global Catalogue of Microorganisms (GCM) 10K type strain sequencing project: providing services to taxonomists for standard genome sequencing and annotation.</title>
        <authorList>
            <consortium name="The Broad Institute Genomics Platform"/>
            <consortium name="The Broad Institute Genome Sequencing Center for Infectious Disease"/>
            <person name="Wu L."/>
            <person name="Ma J."/>
        </authorList>
    </citation>
    <scope>NUCLEOTIDE SEQUENCE [LARGE SCALE GENOMIC DNA]</scope>
    <source>
        <strain evidence="2 3">JCM 14545</strain>
    </source>
</reference>
<sequence>MLAGLSFLTATQAVLGGWILFAPRSFFALAWVHMHLPYNEHLLLDFGAMNLALAVLLATAAVCGEPGLVRAALVTYLVFSVAHVLIHTRYLDHLPPAQSALLITLLTLAAVIPAVLLLIVARGTCRR</sequence>
<feature type="transmembrane region" description="Helical" evidence="1">
    <location>
        <begin position="100"/>
        <end position="121"/>
    </location>
</feature>
<dbReference type="EMBL" id="BAAANN010000021">
    <property type="protein sequence ID" value="GAA1971171.1"/>
    <property type="molecule type" value="Genomic_DNA"/>
</dbReference>
<proteinExistence type="predicted"/>
<dbReference type="Proteomes" id="UP001501116">
    <property type="component" value="Unassembled WGS sequence"/>
</dbReference>
<feature type="transmembrane region" description="Helical" evidence="1">
    <location>
        <begin position="71"/>
        <end position="88"/>
    </location>
</feature>
<evidence type="ECO:0000313" key="3">
    <source>
        <dbReference type="Proteomes" id="UP001501116"/>
    </source>
</evidence>
<evidence type="ECO:0000256" key="1">
    <source>
        <dbReference type="SAM" id="Phobius"/>
    </source>
</evidence>
<feature type="transmembrane region" description="Helical" evidence="1">
    <location>
        <begin position="46"/>
        <end position="64"/>
    </location>
</feature>
<keyword evidence="1" id="KW-0472">Membrane</keyword>
<name>A0ABN2RLQ5_9PSEU</name>
<keyword evidence="1" id="KW-0812">Transmembrane</keyword>
<organism evidence="2 3">
    <name type="scientific">Amycolatopsis minnesotensis</name>
    <dbReference type="NCBI Taxonomy" id="337894"/>
    <lineage>
        <taxon>Bacteria</taxon>
        <taxon>Bacillati</taxon>
        <taxon>Actinomycetota</taxon>
        <taxon>Actinomycetes</taxon>
        <taxon>Pseudonocardiales</taxon>
        <taxon>Pseudonocardiaceae</taxon>
        <taxon>Amycolatopsis</taxon>
    </lineage>
</organism>
<gene>
    <name evidence="2" type="ORF">GCM10009754_51630</name>
</gene>